<dbReference type="InterPro" id="IPR011991">
    <property type="entry name" value="ArsR-like_HTH"/>
</dbReference>
<proteinExistence type="predicted"/>
<evidence type="ECO:0000313" key="1">
    <source>
        <dbReference type="EMBL" id="RAJ82354.1"/>
    </source>
</evidence>
<dbReference type="Gene3D" id="1.10.10.10">
    <property type="entry name" value="Winged helix-like DNA-binding domain superfamily/Winged helix DNA-binding domain"/>
    <property type="match status" value="1"/>
</dbReference>
<dbReference type="Pfam" id="PF12840">
    <property type="entry name" value="HTH_20"/>
    <property type="match status" value="1"/>
</dbReference>
<protein>
    <submittedName>
        <fullName evidence="1">Putative ArsR family transcriptional regulator</fullName>
    </submittedName>
</protein>
<evidence type="ECO:0000313" key="2">
    <source>
        <dbReference type="Proteomes" id="UP000249819"/>
    </source>
</evidence>
<dbReference type="SUPFAM" id="SSF46785">
    <property type="entry name" value="Winged helix' DNA-binding domain"/>
    <property type="match status" value="1"/>
</dbReference>
<sequence length="251" mass="27944">MTFNPAFRGFEVKKHFVTFHKNTRFDNKTSKNLENHPTRIRNAADRLLTILKTRGPLPASQLAAELGITGEGARLHLVKLQEEGLVQSESISRGVGRPQQIWSLTALGNARFPDTHTELSLQLIQTIKSVLGKEALANVVSAREQNQQEKYHAALQDITGIENRLEAFATIRSGEGYLAEWKKEDGVYYFIENHCPICCAATECDNICTSEMRTFVSIVGNDVSVSRMEHIINGARRCVYKIVPDGASVSS</sequence>
<dbReference type="AlphaFoldDB" id="A0A327W2T0"/>
<dbReference type="GO" id="GO:0006355">
    <property type="term" value="P:regulation of DNA-templated transcription"/>
    <property type="evidence" value="ECO:0007669"/>
    <property type="project" value="UniProtKB-ARBA"/>
</dbReference>
<organism evidence="1 2">
    <name type="scientific">Chitinophaga dinghuensis</name>
    <dbReference type="NCBI Taxonomy" id="1539050"/>
    <lineage>
        <taxon>Bacteria</taxon>
        <taxon>Pseudomonadati</taxon>
        <taxon>Bacteroidota</taxon>
        <taxon>Chitinophagia</taxon>
        <taxon>Chitinophagales</taxon>
        <taxon>Chitinophagaceae</taxon>
        <taxon>Chitinophaga</taxon>
    </lineage>
</organism>
<gene>
    <name evidence="1" type="ORF">CLV59_104581</name>
</gene>
<dbReference type="EMBL" id="QLMA01000004">
    <property type="protein sequence ID" value="RAJ82354.1"/>
    <property type="molecule type" value="Genomic_DNA"/>
</dbReference>
<dbReference type="CDD" id="cd00090">
    <property type="entry name" value="HTH_ARSR"/>
    <property type="match status" value="1"/>
</dbReference>
<dbReference type="Proteomes" id="UP000249819">
    <property type="component" value="Unassembled WGS sequence"/>
</dbReference>
<dbReference type="InterPro" id="IPR036388">
    <property type="entry name" value="WH-like_DNA-bd_sf"/>
</dbReference>
<accession>A0A327W2T0</accession>
<dbReference type="InterPro" id="IPR036390">
    <property type="entry name" value="WH_DNA-bd_sf"/>
</dbReference>
<name>A0A327W2T0_9BACT</name>
<comment type="caution">
    <text evidence="1">The sequence shown here is derived from an EMBL/GenBank/DDBJ whole genome shotgun (WGS) entry which is preliminary data.</text>
</comment>
<keyword evidence="2" id="KW-1185">Reference proteome</keyword>
<reference evidence="1 2" key="1">
    <citation type="submission" date="2018-06" db="EMBL/GenBank/DDBJ databases">
        <title>Genomic Encyclopedia of Archaeal and Bacterial Type Strains, Phase II (KMG-II): from individual species to whole genera.</title>
        <authorList>
            <person name="Goeker M."/>
        </authorList>
    </citation>
    <scope>NUCLEOTIDE SEQUENCE [LARGE SCALE GENOMIC DNA]</scope>
    <source>
        <strain evidence="1 2">DSM 29821</strain>
    </source>
</reference>